<name>A0A6J5X1M9_PRUAR</name>
<dbReference type="GO" id="GO:0030515">
    <property type="term" value="F:snoRNA binding"/>
    <property type="evidence" value="ECO:0007669"/>
    <property type="project" value="TreeGrafter"/>
</dbReference>
<reference evidence="3" key="1">
    <citation type="journal article" date="2020" name="Genome Biol.">
        <title>Gamete binning: chromosome-level and haplotype-resolved genome assembly enabled by high-throughput single-cell sequencing of gamete genomes.</title>
        <authorList>
            <person name="Campoy J.A."/>
            <person name="Sun H."/>
            <person name="Goel M."/>
            <person name="Jiao W.-B."/>
            <person name="Folz-Donahue K."/>
            <person name="Wang N."/>
            <person name="Rubio M."/>
            <person name="Liu C."/>
            <person name="Kukat C."/>
            <person name="Ruiz D."/>
            <person name="Huettel B."/>
            <person name="Schneeberger K."/>
        </authorList>
    </citation>
    <scope>NUCLEOTIDE SEQUENCE [LARGE SCALE GENOMIC DNA]</scope>
    <source>
        <strain evidence="3">cv. Rojo Pasion</strain>
    </source>
</reference>
<dbReference type="Gene3D" id="3.40.50.10480">
    <property type="entry name" value="Probable brix-domain ribosomal biogenesis protein"/>
    <property type="match status" value="1"/>
</dbReference>
<dbReference type="SUPFAM" id="SSF52954">
    <property type="entry name" value="Class II aaRS ABD-related"/>
    <property type="match status" value="1"/>
</dbReference>
<dbReference type="PANTHER" id="PTHR22734">
    <property type="entry name" value="U3 SMALL NUCLEOLAR RIBONUCLEOPROTEIN PROTEIN IMP4"/>
    <property type="match status" value="1"/>
</dbReference>
<organism evidence="2 3">
    <name type="scientific">Prunus armeniaca</name>
    <name type="common">Apricot</name>
    <name type="synonym">Armeniaca vulgaris</name>
    <dbReference type="NCBI Taxonomy" id="36596"/>
    <lineage>
        <taxon>Eukaryota</taxon>
        <taxon>Viridiplantae</taxon>
        <taxon>Streptophyta</taxon>
        <taxon>Embryophyta</taxon>
        <taxon>Tracheophyta</taxon>
        <taxon>Spermatophyta</taxon>
        <taxon>Magnoliopsida</taxon>
        <taxon>eudicotyledons</taxon>
        <taxon>Gunneridae</taxon>
        <taxon>Pentapetalae</taxon>
        <taxon>rosids</taxon>
        <taxon>fabids</taxon>
        <taxon>Rosales</taxon>
        <taxon>Rosaceae</taxon>
        <taxon>Amygdaloideae</taxon>
        <taxon>Amygdaleae</taxon>
        <taxon>Prunus</taxon>
    </lineage>
</organism>
<dbReference type="PROSITE" id="PS50833">
    <property type="entry name" value="BRIX"/>
    <property type="match status" value="1"/>
</dbReference>
<feature type="domain" description="Brix" evidence="1">
    <location>
        <begin position="1"/>
        <end position="160"/>
    </location>
</feature>
<dbReference type="GO" id="GO:0034457">
    <property type="term" value="C:Mpp10 complex"/>
    <property type="evidence" value="ECO:0007669"/>
    <property type="project" value="TreeGrafter"/>
</dbReference>
<dbReference type="InterPro" id="IPR007109">
    <property type="entry name" value="Brix"/>
</dbReference>
<dbReference type="EMBL" id="CAEKKB010000004">
    <property type="protein sequence ID" value="CAB4306197.1"/>
    <property type="molecule type" value="Genomic_DNA"/>
</dbReference>
<dbReference type="InterPro" id="IPR044281">
    <property type="entry name" value="IMP4/RPF1"/>
</dbReference>
<protein>
    <recommendedName>
        <fullName evidence="1">Brix domain-containing protein</fullName>
    </recommendedName>
</protein>
<dbReference type="GO" id="GO:0006364">
    <property type="term" value="P:rRNA processing"/>
    <property type="evidence" value="ECO:0007669"/>
    <property type="project" value="InterPro"/>
</dbReference>
<dbReference type="OrthoDB" id="1138298at2759"/>
<evidence type="ECO:0000313" key="2">
    <source>
        <dbReference type="EMBL" id="CAB4306197.1"/>
    </source>
</evidence>
<keyword evidence="3" id="KW-1185">Reference proteome</keyword>
<dbReference type="AlphaFoldDB" id="A0A6J5X1M9"/>
<proteinExistence type="predicted"/>
<dbReference type="Proteomes" id="UP000507245">
    <property type="component" value="Unassembled WGS sequence"/>
</dbReference>
<sequence>MSRLTPTFENMVTSEIIETCWAHDFTDVVLVHENRGVPDGLFIIHLPFGPTAFFELLYVVTRHDIKDKKAMGTMPQVYPHLILDNFTTKLGERIAKILKHLSCAKARYKTHNHFFQLVGLYFIQVHHTYGKHRGPKSIELEEIGPQFEMKLFKIKMGTLDQTEAQDEWVSK</sequence>
<evidence type="ECO:0000313" key="3">
    <source>
        <dbReference type="Proteomes" id="UP000507245"/>
    </source>
</evidence>
<accession>A0A6J5X1M9</accession>
<dbReference type="Pfam" id="PF04427">
    <property type="entry name" value="Brix"/>
    <property type="match status" value="1"/>
</dbReference>
<dbReference type="GO" id="GO:0032040">
    <property type="term" value="C:small-subunit processome"/>
    <property type="evidence" value="ECO:0007669"/>
    <property type="project" value="TreeGrafter"/>
</dbReference>
<dbReference type="SMART" id="SM00879">
    <property type="entry name" value="Brix"/>
    <property type="match status" value="1"/>
</dbReference>
<gene>
    <name evidence="2" type="ORF">ORAREDHAP_LOCUS24322</name>
</gene>
<dbReference type="GO" id="GO:0042134">
    <property type="term" value="F:rRNA primary transcript binding"/>
    <property type="evidence" value="ECO:0007669"/>
    <property type="project" value="InterPro"/>
</dbReference>
<evidence type="ECO:0000259" key="1">
    <source>
        <dbReference type="PROSITE" id="PS50833"/>
    </source>
</evidence>
<dbReference type="PANTHER" id="PTHR22734:SF2">
    <property type="entry name" value="U3 SMALL NUCLEOLAR RIBONUCLEOPROTEIN PROTEIN IMP4"/>
    <property type="match status" value="1"/>
</dbReference>